<feature type="region of interest" description="Disordered" evidence="1">
    <location>
        <begin position="42"/>
        <end position="146"/>
    </location>
</feature>
<feature type="compositionally biased region" description="Low complexity" evidence="1">
    <location>
        <begin position="97"/>
        <end position="116"/>
    </location>
</feature>
<dbReference type="EMBL" id="BONI01000068">
    <property type="protein sequence ID" value="GIG09612.1"/>
    <property type="molecule type" value="Genomic_DNA"/>
</dbReference>
<keyword evidence="3" id="KW-1185">Reference proteome</keyword>
<dbReference type="PANTHER" id="PTHR24637:SF421">
    <property type="entry name" value="CUTICLE COLLAGEN DPY-2"/>
    <property type="match status" value="1"/>
</dbReference>
<evidence type="ECO:0000313" key="3">
    <source>
        <dbReference type="Proteomes" id="UP000630887"/>
    </source>
</evidence>
<feature type="compositionally biased region" description="Pro residues" evidence="1">
    <location>
        <begin position="86"/>
        <end position="95"/>
    </location>
</feature>
<evidence type="ECO:0008006" key="4">
    <source>
        <dbReference type="Google" id="ProtNLM"/>
    </source>
</evidence>
<sequence length="251" mass="24827">MLVVVLGGTAASAMNGENGEGRDRIKSCVGSGDARGEVRVITEKEKCGKNESPLTWNQQGPPGPPGPPGAAGLPGLPGVAGLPGLPGIPGPPGPPGATGAQGVPGPSGAPGTQGLPGPSGPPGLRGPSDAWVMEPSGNATLPPDQQPEEVASVTLPAGSFLLIANGVAGGDGLSSVVCNLLADTDQLSNIRIDIHELPNNTVPFTLTAGAVLTDANTEVSLTCEIDNGGDAESGFVRDSRLNAIQVATLHQ</sequence>
<evidence type="ECO:0000313" key="2">
    <source>
        <dbReference type="EMBL" id="GIG09612.1"/>
    </source>
</evidence>
<accession>A0A8J3KV76</accession>
<feature type="compositionally biased region" description="Low complexity" evidence="1">
    <location>
        <begin position="70"/>
        <end position="85"/>
    </location>
</feature>
<reference evidence="2 3" key="1">
    <citation type="submission" date="2021-01" db="EMBL/GenBank/DDBJ databases">
        <title>Whole genome shotgun sequence of Catellatospora coxensis NBRC 107359.</title>
        <authorList>
            <person name="Komaki H."/>
            <person name="Tamura T."/>
        </authorList>
    </citation>
    <scope>NUCLEOTIDE SEQUENCE [LARGE SCALE GENOMIC DNA]</scope>
    <source>
        <strain evidence="2 3">NBRC 107359</strain>
    </source>
</reference>
<dbReference type="Pfam" id="PF01391">
    <property type="entry name" value="Collagen"/>
    <property type="match status" value="1"/>
</dbReference>
<gene>
    <name evidence="2" type="ORF">Cco03nite_63120</name>
</gene>
<dbReference type="PANTHER" id="PTHR24637">
    <property type="entry name" value="COLLAGEN"/>
    <property type="match status" value="1"/>
</dbReference>
<dbReference type="AlphaFoldDB" id="A0A8J3KV76"/>
<evidence type="ECO:0000256" key="1">
    <source>
        <dbReference type="SAM" id="MobiDB-lite"/>
    </source>
</evidence>
<organism evidence="2 3">
    <name type="scientific">Catellatospora coxensis</name>
    <dbReference type="NCBI Taxonomy" id="310354"/>
    <lineage>
        <taxon>Bacteria</taxon>
        <taxon>Bacillati</taxon>
        <taxon>Actinomycetota</taxon>
        <taxon>Actinomycetes</taxon>
        <taxon>Micromonosporales</taxon>
        <taxon>Micromonosporaceae</taxon>
        <taxon>Catellatospora</taxon>
    </lineage>
</organism>
<dbReference type="Proteomes" id="UP000630887">
    <property type="component" value="Unassembled WGS sequence"/>
</dbReference>
<comment type="caution">
    <text evidence="2">The sequence shown here is derived from an EMBL/GenBank/DDBJ whole genome shotgun (WGS) entry which is preliminary data.</text>
</comment>
<proteinExistence type="predicted"/>
<name>A0A8J3KV76_9ACTN</name>
<protein>
    <recommendedName>
        <fullName evidence="4">Collagen triple helix repeat protein</fullName>
    </recommendedName>
</protein>
<dbReference type="InterPro" id="IPR008160">
    <property type="entry name" value="Collagen"/>
</dbReference>